<comment type="caution">
    <text evidence="1">The sequence shown here is derived from an EMBL/GenBank/DDBJ whole genome shotgun (WGS) entry which is preliminary data.</text>
</comment>
<proteinExistence type="predicted"/>
<dbReference type="EMBL" id="DXAZ01000033">
    <property type="protein sequence ID" value="HIZ70559.1"/>
    <property type="molecule type" value="Genomic_DNA"/>
</dbReference>
<gene>
    <name evidence="1" type="ORF">H9808_02185</name>
</gene>
<organism evidence="1 2">
    <name type="scientific">Candidatus Atopostipes pullistercoris</name>
    <dbReference type="NCBI Taxonomy" id="2838467"/>
    <lineage>
        <taxon>Bacteria</taxon>
        <taxon>Bacillati</taxon>
        <taxon>Bacillota</taxon>
        <taxon>Bacilli</taxon>
        <taxon>Lactobacillales</taxon>
        <taxon>Carnobacteriaceae</taxon>
        <taxon>Atopostipes</taxon>
    </lineage>
</organism>
<evidence type="ECO:0000313" key="2">
    <source>
        <dbReference type="Proteomes" id="UP000824106"/>
    </source>
</evidence>
<dbReference type="Proteomes" id="UP000824106">
    <property type="component" value="Unassembled WGS sequence"/>
</dbReference>
<name>A0A9D2G016_9LACT</name>
<sequence length="106" mass="12383">MERVTESKNNLLMNLLDNYQEIYSRPRFKVYPQMPKNQISHFTKKAIDSNKDVAIQLNPTPFSDDLNEVSGKISKSPHSEHIILYPKEGNTFHLIQPDDIHHLRLI</sequence>
<accession>A0A9D2G016</accession>
<dbReference type="AlphaFoldDB" id="A0A9D2G016"/>
<reference evidence="1" key="2">
    <citation type="submission" date="2021-04" db="EMBL/GenBank/DDBJ databases">
        <authorList>
            <person name="Gilroy R."/>
        </authorList>
    </citation>
    <scope>NUCLEOTIDE SEQUENCE</scope>
    <source>
        <strain evidence="1">CHK169-4300</strain>
    </source>
</reference>
<evidence type="ECO:0000313" key="1">
    <source>
        <dbReference type="EMBL" id="HIZ70559.1"/>
    </source>
</evidence>
<protein>
    <submittedName>
        <fullName evidence="1">Uncharacterized protein</fullName>
    </submittedName>
</protein>
<reference evidence="1" key="1">
    <citation type="journal article" date="2021" name="PeerJ">
        <title>Extensive microbial diversity within the chicken gut microbiome revealed by metagenomics and culture.</title>
        <authorList>
            <person name="Gilroy R."/>
            <person name="Ravi A."/>
            <person name="Getino M."/>
            <person name="Pursley I."/>
            <person name="Horton D.L."/>
            <person name="Alikhan N.F."/>
            <person name="Baker D."/>
            <person name="Gharbi K."/>
            <person name="Hall N."/>
            <person name="Watson M."/>
            <person name="Adriaenssens E.M."/>
            <person name="Foster-Nyarko E."/>
            <person name="Jarju S."/>
            <person name="Secka A."/>
            <person name="Antonio M."/>
            <person name="Oren A."/>
            <person name="Chaudhuri R.R."/>
            <person name="La Ragione R."/>
            <person name="Hildebrand F."/>
            <person name="Pallen M.J."/>
        </authorList>
    </citation>
    <scope>NUCLEOTIDE SEQUENCE</scope>
    <source>
        <strain evidence="1">CHK169-4300</strain>
    </source>
</reference>